<accession>A0ABZ2BW53</accession>
<evidence type="ECO:0000256" key="1">
    <source>
        <dbReference type="SAM" id="MobiDB-lite"/>
    </source>
</evidence>
<evidence type="ECO:0000313" key="4">
    <source>
        <dbReference type="Proteomes" id="UP001318682"/>
    </source>
</evidence>
<feature type="compositionally biased region" description="Basic and acidic residues" evidence="1">
    <location>
        <begin position="94"/>
        <end position="103"/>
    </location>
</feature>
<proteinExistence type="predicted"/>
<dbReference type="Proteomes" id="UP001318682">
    <property type="component" value="Chromosome"/>
</dbReference>
<name>A0ABZ2BW53_9RHOB</name>
<gene>
    <name evidence="3" type="ORF">ROLI_032880</name>
</gene>
<keyword evidence="4" id="KW-1185">Reference proteome</keyword>
<evidence type="ECO:0000259" key="2">
    <source>
        <dbReference type="Pfam" id="PF01548"/>
    </source>
</evidence>
<sequence length="103" mass="11189">MGKTKQTIPVVGGVDTHKDLHVAAVVDDNDQVLGTQNFATTRQGYKLMLAWMRSFGNLQRIGVECTGSCGAGLLRYCNGTQTLPHSGADVSYRSADRRPSYRA</sequence>
<reference evidence="4" key="1">
    <citation type="submission" date="2024-01" db="EMBL/GenBank/DDBJ databases">
        <title>Roseobacter fucihabitans sp. nov., isolated from the brown alga Fucus spiralis.</title>
        <authorList>
            <person name="Hahnke S."/>
            <person name="Berger M."/>
            <person name="Schlingloff A."/>
            <person name="Athale I."/>
            <person name="Neumann-Schaal M."/>
            <person name="Adenaya A."/>
            <person name="Poehlein A."/>
            <person name="Daniel R."/>
            <person name="Pertersen J."/>
            <person name="Brinkhoff T."/>
        </authorList>
    </citation>
    <scope>NUCLEOTIDE SEQUENCE [LARGE SCALE GENOMIC DNA]</scope>
    <source>
        <strain evidence="4">B14</strain>
    </source>
</reference>
<organism evidence="3 4">
    <name type="scientific">Roseobacter fucihabitans</name>
    <dbReference type="NCBI Taxonomy" id="1537242"/>
    <lineage>
        <taxon>Bacteria</taxon>
        <taxon>Pseudomonadati</taxon>
        <taxon>Pseudomonadota</taxon>
        <taxon>Alphaproteobacteria</taxon>
        <taxon>Rhodobacterales</taxon>
        <taxon>Roseobacteraceae</taxon>
        <taxon>Roseobacter</taxon>
    </lineage>
</organism>
<evidence type="ECO:0000313" key="3">
    <source>
        <dbReference type="EMBL" id="WVX50192.1"/>
    </source>
</evidence>
<feature type="region of interest" description="Disordered" evidence="1">
    <location>
        <begin position="82"/>
        <end position="103"/>
    </location>
</feature>
<feature type="domain" description="Transposase IS110-like N-terminal" evidence="2">
    <location>
        <begin position="13"/>
        <end position="76"/>
    </location>
</feature>
<dbReference type="InterPro" id="IPR002525">
    <property type="entry name" value="Transp_IS110-like_N"/>
</dbReference>
<protein>
    <submittedName>
        <fullName evidence="3">IS110 family transposase ISEc21</fullName>
    </submittedName>
</protein>
<dbReference type="Pfam" id="PF01548">
    <property type="entry name" value="DEDD_Tnp_IS110"/>
    <property type="match status" value="1"/>
</dbReference>
<dbReference type="EMBL" id="CP143423">
    <property type="protein sequence ID" value="WVX50192.1"/>
    <property type="molecule type" value="Genomic_DNA"/>
</dbReference>